<keyword evidence="5" id="KW-1185">Reference proteome</keyword>
<name>A0A0P1M1B8_9BACT</name>
<evidence type="ECO:0000313" key="3">
    <source>
        <dbReference type="EMBL" id="CUU01386.1"/>
    </source>
</evidence>
<comment type="similarity">
    <text evidence="1">Belongs to the TolB family.</text>
</comment>
<accession>A0A0P1LS41</accession>
<evidence type="ECO:0000313" key="4">
    <source>
        <dbReference type="Proteomes" id="UP000182011"/>
    </source>
</evidence>
<accession>A0A0P1LH21</accession>
<accession>A0A0P1LC18</accession>
<dbReference type="OrthoDB" id="9808778at2"/>
<dbReference type="InterPro" id="IPR011659">
    <property type="entry name" value="WD40"/>
</dbReference>
<protein>
    <submittedName>
        <fullName evidence="3">WD40-like Beta Propeller Repeat</fullName>
    </submittedName>
</protein>
<evidence type="ECO:0000256" key="1">
    <source>
        <dbReference type="ARBA" id="ARBA00009820"/>
    </source>
</evidence>
<dbReference type="InterPro" id="IPR011042">
    <property type="entry name" value="6-blade_b-propeller_TolB-like"/>
</dbReference>
<dbReference type="SUPFAM" id="SSF82171">
    <property type="entry name" value="DPP6 N-terminal domain-like"/>
    <property type="match status" value="1"/>
</dbReference>
<dbReference type="EMBL" id="CZVI01000004">
    <property type="protein sequence ID" value="CUS80920.1"/>
    <property type="molecule type" value="Genomic_DNA"/>
</dbReference>
<reference evidence="3" key="2">
    <citation type="submission" date="2015-11" db="EMBL/GenBank/DDBJ databases">
        <authorList>
            <person name="Zhang Y."/>
            <person name="Guo Z."/>
        </authorList>
    </citation>
    <scope>NUCLEOTIDE SEQUENCE [LARGE SCALE GENOMIC DNA]</scope>
    <source>
        <strain evidence="3">JGI-4</strain>
    </source>
</reference>
<dbReference type="RefSeq" id="WP_075426558.1">
    <property type="nucleotide sequence ID" value="NZ_CZVI01000004.1"/>
</dbReference>
<accession>A0A0P1M3N7</accession>
<dbReference type="EMBL" id="FAOP01000002">
    <property type="protein sequence ID" value="CUU01386.1"/>
    <property type="molecule type" value="Genomic_DNA"/>
</dbReference>
<gene>
    <name evidence="3" type="ORF">JGI4_00262</name>
    <name evidence="2" type="ORF">JGI8_00453</name>
</gene>
<accession>A0A0P1P817</accession>
<dbReference type="AlphaFoldDB" id="A0A0P1M1B8"/>
<proteinExistence type="inferred from homology"/>
<dbReference type="Pfam" id="PF07676">
    <property type="entry name" value="PD40"/>
    <property type="match status" value="5"/>
</dbReference>
<accession>A0A0N7MXP1</accession>
<accession>A0A0P1M1B8</accession>
<dbReference type="PANTHER" id="PTHR36842">
    <property type="entry name" value="PROTEIN TOLB HOMOLOG"/>
    <property type="match status" value="1"/>
</dbReference>
<sequence length="291" mass="32833">MQFLIVIKRITAVIFISLYLFSCNTIEPPPPPKYQSIDESPAWSPDGKWIAYYHFNSNPDDSLYPTGLYIIDTSGSNRRLIIAGRAYNPDWSPDGSLLAFDVGRIFITNVYTGELKQLTFGSGQHFPQWSPDGKYIAFEDVINTPPDTAGIWIINVNTLEMRYFDRGGTPDWSPDNTSLVYKSLEGITIGKIDGTSFKTILPIKKETGCPRWSPDGTTIAYIRDKPIWATIWLMDTEGGNQRELVSNCYSSPPSWSPDSRKIAFQNLNPEKNKIVIWIINIDGSGLKQITY</sequence>
<dbReference type="Proteomes" id="UP000182200">
    <property type="component" value="Unassembled WGS sequence"/>
</dbReference>
<dbReference type="STRING" id="1633631.GCA_001442925_00264"/>
<evidence type="ECO:0000313" key="5">
    <source>
        <dbReference type="Proteomes" id="UP000182200"/>
    </source>
</evidence>
<organism evidence="3 4">
    <name type="scientific">Candidatus Kryptonium thompsonii</name>
    <dbReference type="NCBI Taxonomy" id="1633631"/>
    <lineage>
        <taxon>Bacteria</taxon>
        <taxon>Pseudomonadati</taxon>
        <taxon>Candidatus Kryptoniota</taxon>
        <taxon>Candidatus Kryptonium</taxon>
    </lineage>
</organism>
<accession>A0A0N7MV17</accession>
<accession>A0A0S4MQT9</accession>
<dbReference type="Proteomes" id="UP000182011">
    <property type="component" value="Unassembled WGS sequence"/>
</dbReference>
<dbReference type="Gene3D" id="2.120.10.30">
    <property type="entry name" value="TolB, C-terminal domain"/>
    <property type="match status" value="2"/>
</dbReference>
<evidence type="ECO:0000313" key="2">
    <source>
        <dbReference type="EMBL" id="CUS80920.1"/>
    </source>
</evidence>
<dbReference type="PANTHER" id="PTHR36842:SF1">
    <property type="entry name" value="PROTEIN TOLB"/>
    <property type="match status" value="1"/>
</dbReference>
<reference evidence="4 5" key="1">
    <citation type="submission" date="2015-11" db="EMBL/GenBank/DDBJ databases">
        <authorList>
            <person name="Varghese N."/>
        </authorList>
    </citation>
    <scope>NUCLEOTIDE SEQUENCE [LARGE SCALE GENOMIC DNA]</scope>
    <source>
        <strain evidence="2 5">JGI-8</strain>
    </source>
</reference>